<keyword evidence="2 7" id="KW-0349">Heme</keyword>
<dbReference type="AlphaFoldDB" id="A0A1H1SKG2"/>
<evidence type="ECO:0000313" key="8">
    <source>
        <dbReference type="EMBL" id="SDS48328.1"/>
    </source>
</evidence>
<protein>
    <submittedName>
        <fullName evidence="8">Cytochrome P450</fullName>
    </submittedName>
</protein>
<dbReference type="Pfam" id="PF00067">
    <property type="entry name" value="p450"/>
    <property type="match status" value="1"/>
</dbReference>
<dbReference type="PANTHER" id="PTHR46696:SF4">
    <property type="entry name" value="BIOTIN BIOSYNTHESIS CYTOCHROME P450"/>
    <property type="match status" value="1"/>
</dbReference>
<dbReference type="InterPro" id="IPR036396">
    <property type="entry name" value="Cyt_P450_sf"/>
</dbReference>
<keyword evidence="9" id="KW-1185">Reference proteome</keyword>
<evidence type="ECO:0000256" key="5">
    <source>
        <dbReference type="ARBA" id="ARBA00023004"/>
    </source>
</evidence>
<dbReference type="InterPro" id="IPR017972">
    <property type="entry name" value="Cyt_P450_CS"/>
</dbReference>
<dbReference type="EMBL" id="LT629739">
    <property type="protein sequence ID" value="SDS48328.1"/>
    <property type="molecule type" value="Genomic_DNA"/>
</dbReference>
<evidence type="ECO:0000256" key="2">
    <source>
        <dbReference type="ARBA" id="ARBA00022617"/>
    </source>
</evidence>
<name>A0A1H1SKG2_BRESA</name>
<dbReference type="InterPro" id="IPR002397">
    <property type="entry name" value="Cyt_P450_B"/>
</dbReference>
<gene>
    <name evidence="8" type="ORF">SAMN04489751_2121</name>
</gene>
<dbReference type="GO" id="GO:0005506">
    <property type="term" value="F:iron ion binding"/>
    <property type="evidence" value="ECO:0007669"/>
    <property type="project" value="InterPro"/>
</dbReference>
<dbReference type="GO" id="GO:0020037">
    <property type="term" value="F:heme binding"/>
    <property type="evidence" value="ECO:0007669"/>
    <property type="project" value="InterPro"/>
</dbReference>
<evidence type="ECO:0000256" key="4">
    <source>
        <dbReference type="ARBA" id="ARBA00023002"/>
    </source>
</evidence>
<dbReference type="PANTHER" id="PTHR46696">
    <property type="entry name" value="P450, PUTATIVE (EUROFUNG)-RELATED"/>
    <property type="match status" value="1"/>
</dbReference>
<evidence type="ECO:0000256" key="1">
    <source>
        <dbReference type="ARBA" id="ARBA00010617"/>
    </source>
</evidence>
<comment type="similarity">
    <text evidence="1 7">Belongs to the cytochrome P450 family.</text>
</comment>
<reference evidence="8" key="1">
    <citation type="submission" date="2016-10" db="EMBL/GenBank/DDBJ databases">
        <authorList>
            <person name="Varghese N."/>
            <person name="Submissions S."/>
        </authorList>
    </citation>
    <scope>NUCLEOTIDE SEQUENCE [LARGE SCALE GENOMIC DNA]</scope>
    <source>
        <strain evidence="8">DSM 22082</strain>
    </source>
</reference>
<dbReference type="Gene3D" id="1.10.630.10">
    <property type="entry name" value="Cytochrome P450"/>
    <property type="match status" value="1"/>
</dbReference>
<sequence>MSVDNTVPRIDHLDLEALGDGLALDNLAATRSYDRPYWNPETANGPGFWTLSDYQGVKDAANDNARLSSAQGTQVVDRKVEGKYSSIHNMDDPEHGELKMIAMSFLRSRKIKQWQSAIEEIVDVLLDDSAAQPGEFDLVDIVTARLPMMVIARVLGVPKEDAPKMVDWANRMTSSDPDERVDTAALEEARNEVMDYFKKLTEERREVPQDDLVSVIANAEIQTGKLSWGQLAAYYIVLVAAGNETTRHLVSGGILALNDNPEALRQMQQDHGLVIRAVEEMIRFVSPVAAMRRTALEDMTIGDQHIKAGDRVVLFFNGANRDPEVFEDPDTFDINRHGSNQHLGFGSGVHFCLGSHLARAEVQTFFTRMLDRGYRFDVVGEPTRVRHYLFTGWSHIPVKLTHLT</sequence>
<proteinExistence type="inferred from homology"/>
<evidence type="ECO:0000256" key="3">
    <source>
        <dbReference type="ARBA" id="ARBA00022723"/>
    </source>
</evidence>
<dbReference type="Proteomes" id="UP000199700">
    <property type="component" value="Chromosome"/>
</dbReference>
<keyword evidence="4 7" id="KW-0560">Oxidoreductase</keyword>
<evidence type="ECO:0000256" key="6">
    <source>
        <dbReference type="ARBA" id="ARBA00023033"/>
    </source>
</evidence>
<dbReference type="PRINTS" id="PR00359">
    <property type="entry name" value="BP450"/>
</dbReference>
<dbReference type="InterPro" id="IPR001128">
    <property type="entry name" value="Cyt_P450"/>
</dbReference>
<dbReference type="STRING" id="629680.SAMN04489751_2121"/>
<dbReference type="OrthoDB" id="54272at2"/>
<dbReference type="GO" id="GO:0008395">
    <property type="term" value="F:steroid hydroxylase activity"/>
    <property type="evidence" value="ECO:0007669"/>
    <property type="project" value="TreeGrafter"/>
</dbReference>
<evidence type="ECO:0000313" key="9">
    <source>
        <dbReference type="Proteomes" id="UP000199700"/>
    </source>
</evidence>
<keyword evidence="6 7" id="KW-0503">Monooxygenase</keyword>
<keyword evidence="5 7" id="KW-0408">Iron</keyword>
<dbReference type="GO" id="GO:0036199">
    <property type="term" value="F:cholest-4-en-3-one 26-monooxygenase activity"/>
    <property type="evidence" value="ECO:0007669"/>
    <property type="project" value="TreeGrafter"/>
</dbReference>
<dbReference type="CDD" id="cd11033">
    <property type="entry name" value="CYP142-like"/>
    <property type="match status" value="1"/>
</dbReference>
<accession>A0A1H1SKG2</accession>
<dbReference type="PROSITE" id="PS00086">
    <property type="entry name" value="CYTOCHROME_P450"/>
    <property type="match status" value="1"/>
</dbReference>
<dbReference type="GO" id="GO:0006707">
    <property type="term" value="P:cholesterol catabolic process"/>
    <property type="evidence" value="ECO:0007669"/>
    <property type="project" value="TreeGrafter"/>
</dbReference>
<dbReference type="FunFam" id="1.10.630.10:FF:000018">
    <property type="entry name" value="Cytochrome P450 monooxygenase"/>
    <property type="match status" value="1"/>
</dbReference>
<keyword evidence="3 7" id="KW-0479">Metal-binding</keyword>
<dbReference type="RefSeq" id="WP_092105451.1">
    <property type="nucleotide sequence ID" value="NZ_LT629739.1"/>
</dbReference>
<dbReference type="SUPFAM" id="SSF48264">
    <property type="entry name" value="Cytochrome P450"/>
    <property type="match status" value="1"/>
</dbReference>
<organism evidence="8 9">
    <name type="scientific">Brevibacterium sandarakinum</name>
    <dbReference type="NCBI Taxonomy" id="629680"/>
    <lineage>
        <taxon>Bacteria</taxon>
        <taxon>Bacillati</taxon>
        <taxon>Actinomycetota</taxon>
        <taxon>Actinomycetes</taxon>
        <taxon>Micrococcales</taxon>
        <taxon>Brevibacteriaceae</taxon>
        <taxon>Brevibacterium</taxon>
    </lineage>
</organism>
<evidence type="ECO:0000256" key="7">
    <source>
        <dbReference type="RuleBase" id="RU000461"/>
    </source>
</evidence>